<accession>A0A5B9E7M8</accession>
<protein>
    <recommendedName>
        <fullName evidence="3">DUF4760 domain-containing protein</fullName>
    </recommendedName>
</protein>
<evidence type="ECO:0000313" key="2">
    <source>
        <dbReference type="Proteomes" id="UP000321807"/>
    </source>
</evidence>
<dbReference type="RefSeq" id="WP_147628480.1">
    <property type="nucleotide sequence ID" value="NZ_CP042807.1"/>
</dbReference>
<reference evidence="1 2" key="1">
    <citation type="submission" date="2019-08" db="EMBL/GenBank/DDBJ databases">
        <title>Complete genome sequence of Rhodanobacter glycinis strain T01E-68 isolated from tomato root.</title>
        <authorList>
            <person name="Weon H.-Y."/>
            <person name="Lee S.A."/>
        </authorList>
    </citation>
    <scope>NUCLEOTIDE SEQUENCE [LARGE SCALE GENOMIC DNA]</scope>
    <source>
        <strain evidence="1 2">T01E-68</strain>
    </source>
</reference>
<organism evidence="1 2">
    <name type="scientific">Rhodanobacter glycinis</name>
    <dbReference type="NCBI Taxonomy" id="582702"/>
    <lineage>
        <taxon>Bacteria</taxon>
        <taxon>Pseudomonadati</taxon>
        <taxon>Pseudomonadota</taxon>
        <taxon>Gammaproteobacteria</taxon>
        <taxon>Lysobacterales</taxon>
        <taxon>Rhodanobacteraceae</taxon>
        <taxon>Rhodanobacter</taxon>
    </lineage>
</organism>
<dbReference type="AlphaFoldDB" id="A0A5B9E7M8"/>
<evidence type="ECO:0008006" key="3">
    <source>
        <dbReference type="Google" id="ProtNLM"/>
    </source>
</evidence>
<sequence>MTPTIWAAVGAVGAALAAALIARSVKISEFRQAWINELRADISEFISKSHEWIDLYLNFNAENNNEKKAALAPALDRIKYDALHVLRRIELRFKPDDLEGNVLLLTLRDLLNPAKLTPDSQYPSWRRLADDTTVKARHLLKEEWEVTKNPFRSARKFGFRG</sequence>
<gene>
    <name evidence="1" type="ORF">CS053_00255</name>
</gene>
<name>A0A5B9E7M8_9GAMM</name>
<dbReference type="Proteomes" id="UP000321807">
    <property type="component" value="Chromosome"/>
</dbReference>
<dbReference type="EMBL" id="CP042807">
    <property type="protein sequence ID" value="QEE26247.1"/>
    <property type="molecule type" value="Genomic_DNA"/>
</dbReference>
<dbReference type="KEGG" id="rgl:CS053_00255"/>
<evidence type="ECO:0000313" key="1">
    <source>
        <dbReference type="EMBL" id="QEE26247.1"/>
    </source>
</evidence>
<proteinExistence type="predicted"/>